<name>A0ABV6U6M4_9ACTN</name>
<evidence type="ECO:0000313" key="4">
    <source>
        <dbReference type="Proteomes" id="UP001589870"/>
    </source>
</evidence>
<feature type="compositionally biased region" description="Basic residues" evidence="1">
    <location>
        <begin position="729"/>
        <end position="740"/>
    </location>
</feature>
<comment type="caution">
    <text evidence="3">The sequence shown here is derived from an EMBL/GenBank/DDBJ whole genome shotgun (WGS) entry which is preliminary data.</text>
</comment>
<feature type="region of interest" description="Disordered" evidence="1">
    <location>
        <begin position="720"/>
        <end position="740"/>
    </location>
</feature>
<organism evidence="3 4">
    <name type="scientific">Sphaerimonospora cavernae</name>
    <dbReference type="NCBI Taxonomy" id="1740611"/>
    <lineage>
        <taxon>Bacteria</taxon>
        <taxon>Bacillati</taxon>
        <taxon>Actinomycetota</taxon>
        <taxon>Actinomycetes</taxon>
        <taxon>Streptosporangiales</taxon>
        <taxon>Streptosporangiaceae</taxon>
        <taxon>Sphaerimonospora</taxon>
    </lineage>
</organism>
<keyword evidence="4" id="KW-1185">Reference proteome</keyword>
<accession>A0ABV6U6M4</accession>
<sequence>MNDETRVVRMIPFEWALEGKRSGSFDDYEILDDSKKTIDSRKTNNSKEPLGRTAFEQMRSRYATGISPQLPQVTIARVTSRDHVRYVVLAIQVWSEHRDGTDRRIAHTRWFCVPYKDLAGHPVTYESLYDAFSRHTLELPPPEAVVVPALDPRAVVPSTSETLSAAKSAAALLMTGEPVCVTGAEGVSMRERLRFLDTVAALLPYGMRAGLTAATWISSTAWDSSPAKYKIRLFFARHAPGGAHPIAWGKQAEIPANAAELARSYFDAFGSSDVPLPQVIGSLAQQTKSLSFIDSDHRDEALRLLKHACRPSQQHDTRPQPEEIYSAGDPDWVPVSPESVPVEIQHPGKPTEILPESMRHLTQDKKPTRLTWHQRLGKKLSHPLPWLFTAMVAAAVAALLIVFLPDRDAAPSEGPVAAPPPKIYVQASAESTESYVAHFIGEALQHEGYEAVADDVDETNPIGLRIEPTVVITYDLDILRLLRHGDVPATTSEKLRDLLSTALTEQHLTKVAALPWVSRDVLLFDSGQITRKDLEADLKDGATPVDVLVPENFGQGFEDELKQHYPGLRLHPTPAQDLMRELRQKTATAAIMPGDRDFEDYRRSDLLRDRLPKRQLIVIANTSVDVTLRSILTRISGHLDQKSIETGRNNPQQAAKDLADRVYQQQAAEQNASIIVATDTPQEPGLSFKTILMILAMAALAICGVLLFFRFFRLPDRLPDRLPESSGRSQRKGQHHRKET</sequence>
<keyword evidence="2" id="KW-0812">Transmembrane</keyword>
<feature type="transmembrane region" description="Helical" evidence="2">
    <location>
        <begin position="691"/>
        <end position="712"/>
    </location>
</feature>
<keyword evidence="2" id="KW-0472">Membrane</keyword>
<dbReference type="Proteomes" id="UP001589870">
    <property type="component" value="Unassembled WGS sequence"/>
</dbReference>
<evidence type="ECO:0000256" key="1">
    <source>
        <dbReference type="SAM" id="MobiDB-lite"/>
    </source>
</evidence>
<evidence type="ECO:0000313" key="3">
    <source>
        <dbReference type="EMBL" id="MFC0864099.1"/>
    </source>
</evidence>
<protein>
    <submittedName>
        <fullName evidence="3">Uncharacterized protein</fullName>
    </submittedName>
</protein>
<evidence type="ECO:0000256" key="2">
    <source>
        <dbReference type="SAM" id="Phobius"/>
    </source>
</evidence>
<dbReference type="EMBL" id="JBHMQT010000037">
    <property type="protein sequence ID" value="MFC0864099.1"/>
    <property type="molecule type" value="Genomic_DNA"/>
</dbReference>
<keyword evidence="2" id="KW-1133">Transmembrane helix</keyword>
<reference evidence="3 4" key="1">
    <citation type="submission" date="2024-09" db="EMBL/GenBank/DDBJ databases">
        <authorList>
            <person name="Sun Q."/>
            <person name="Mori K."/>
        </authorList>
    </citation>
    <scope>NUCLEOTIDE SEQUENCE [LARGE SCALE GENOMIC DNA]</scope>
    <source>
        <strain evidence="3 4">TBRC 1851</strain>
    </source>
</reference>
<proteinExistence type="predicted"/>
<gene>
    <name evidence="3" type="ORF">ACFHYQ_17530</name>
</gene>
<dbReference type="RefSeq" id="WP_394302224.1">
    <property type="nucleotide sequence ID" value="NZ_JBHMQT010000037.1"/>
</dbReference>